<reference evidence="8 9" key="1">
    <citation type="journal article" date="2015" name="Stand. Genomic Sci.">
        <title>Genomic Encyclopedia of Bacterial and Archaeal Type Strains, Phase III: the genomes of soil and plant-associated and newly described type strains.</title>
        <authorList>
            <person name="Whitman W.B."/>
            <person name="Woyke T."/>
            <person name="Klenk H.P."/>
            <person name="Zhou Y."/>
            <person name="Lilburn T.G."/>
            <person name="Beck B.J."/>
            <person name="De Vos P."/>
            <person name="Vandamme P."/>
            <person name="Eisen J.A."/>
            <person name="Garrity G."/>
            <person name="Hugenholtz P."/>
            <person name="Kyrpides N.C."/>
        </authorList>
    </citation>
    <scope>NUCLEOTIDE SEQUENCE [LARGE SCALE GENOMIC DNA]</scope>
    <source>
        <strain evidence="8 9">CV2</strain>
    </source>
</reference>
<dbReference type="AlphaFoldDB" id="A0A4Q7M001"/>
<keyword evidence="2" id="KW-1003">Cell membrane</keyword>
<gene>
    <name evidence="8" type="ORF">EV141_0644</name>
</gene>
<feature type="transmembrane region" description="Helical" evidence="6">
    <location>
        <begin position="6"/>
        <end position="27"/>
    </location>
</feature>
<evidence type="ECO:0000313" key="8">
    <source>
        <dbReference type="EMBL" id="RZS59419.1"/>
    </source>
</evidence>
<feature type="domain" description="Type II secretion system protein GspF" evidence="7">
    <location>
        <begin position="177"/>
        <end position="300"/>
    </location>
</feature>
<evidence type="ECO:0000256" key="3">
    <source>
        <dbReference type="ARBA" id="ARBA00022692"/>
    </source>
</evidence>
<keyword evidence="4 6" id="KW-1133">Transmembrane helix</keyword>
<organism evidence="8 9">
    <name type="scientific">Microcella putealis</name>
    <dbReference type="NCBI Taxonomy" id="337005"/>
    <lineage>
        <taxon>Bacteria</taxon>
        <taxon>Bacillati</taxon>
        <taxon>Actinomycetota</taxon>
        <taxon>Actinomycetes</taxon>
        <taxon>Micrococcales</taxon>
        <taxon>Microbacteriaceae</taxon>
        <taxon>Microcella</taxon>
    </lineage>
</organism>
<dbReference type="Gene3D" id="1.20.81.30">
    <property type="entry name" value="Type II secretion system (T2SS), domain F"/>
    <property type="match status" value="1"/>
</dbReference>
<evidence type="ECO:0000256" key="4">
    <source>
        <dbReference type="ARBA" id="ARBA00022989"/>
    </source>
</evidence>
<evidence type="ECO:0000256" key="6">
    <source>
        <dbReference type="SAM" id="Phobius"/>
    </source>
</evidence>
<evidence type="ECO:0000256" key="5">
    <source>
        <dbReference type="ARBA" id="ARBA00023136"/>
    </source>
</evidence>
<keyword evidence="3 6" id="KW-0812">Transmembrane</keyword>
<accession>A0A4Q7M001</accession>
<feature type="transmembrane region" description="Helical" evidence="6">
    <location>
        <begin position="110"/>
        <end position="128"/>
    </location>
</feature>
<evidence type="ECO:0000256" key="1">
    <source>
        <dbReference type="ARBA" id="ARBA00004651"/>
    </source>
</evidence>
<proteinExistence type="predicted"/>
<dbReference type="RefSeq" id="WP_130484854.1">
    <property type="nucleotide sequence ID" value="NZ_SGWW01000001.1"/>
</dbReference>
<protein>
    <submittedName>
        <fullName evidence="8">Tight adherence protein C</fullName>
    </submittedName>
</protein>
<sequence>MNPALAAALVAGGTLGLGLWLVVSAMPRVGRAKLEQRLAPYLVDVSPAAAELSTPHRSDPLPVLGALLAPIADRGTRLLESVLGGDATIRTRLRQAGFSATVAGHRTRQLTGAVVGAALGATMGVIAGRGSITMIPVGIVGLAVGAIGGIVVVDALLARAAKRRSQRIAQEFPTVVEFLALSVSAGESVGEAMRRVARTGSGELAGELDRVMTRHAAGQPLAEGLAELRDELAIPAVARLIDQILAALERGTPLTDVLRAQAADARDDAKRSLLELAGTREVAMLVPLVFLILPVTVLFAVYPGLLVLQVGF</sequence>
<comment type="subcellular location">
    <subcellularLocation>
        <location evidence="1">Cell membrane</location>
        <topology evidence="1">Multi-pass membrane protein</topology>
    </subcellularLocation>
</comment>
<feature type="transmembrane region" description="Helical" evidence="6">
    <location>
        <begin position="282"/>
        <end position="302"/>
    </location>
</feature>
<dbReference type="GO" id="GO:0005886">
    <property type="term" value="C:plasma membrane"/>
    <property type="evidence" value="ECO:0007669"/>
    <property type="project" value="UniProtKB-SubCell"/>
</dbReference>
<dbReference type="EMBL" id="SGWW01000001">
    <property type="protein sequence ID" value="RZS59419.1"/>
    <property type="molecule type" value="Genomic_DNA"/>
</dbReference>
<dbReference type="InterPro" id="IPR042094">
    <property type="entry name" value="T2SS_GspF_sf"/>
</dbReference>
<name>A0A4Q7M001_9MICO</name>
<keyword evidence="9" id="KW-1185">Reference proteome</keyword>
<dbReference type="Pfam" id="PF00482">
    <property type="entry name" value="T2SSF"/>
    <property type="match status" value="1"/>
</dbReference>
<evidence type="ECO:0000256" key="2">
    <source>
        <dbReference type="ARBA" id="ARBA00022475"/>
    </source>
</evidence>
<evidence type="ECO:0000259" key="7">
    <source>
        <dbReference type="Pfam" id="PF00482"/>
    </source>
</evidence>
<keyword evidence="5 6" id="KW-0472">Membrane</keyword>
<evidence type="ECO:0000313" key="9">
    <source>
        <dbReference type="Proteomes" id="UP000293519"/>
    </source>
</evidence>
<dbReference type="PANTHER" id="PTHR35007:SF4">
    <property type="entry name" value="CONSERVED TRANSMEMBRANE PROTEIN-RELATED"/>
    <property type="match status" value="1"/>
</dbReference>
<feature type="transmembrane region" description="Helical" evidence="6">
    <location>
        <begin position="134"/>
        <end position="157"/>
    </location>
</feature>
<dbReference type="PANTHER" id="PTHR35007">
    <property type="entry name" value="INTEGRAL MEMBRANE PROTEIN-RELATED"/>
    <property type="match status" value="1"/>
</dbReference>
<dbReference type="InterPro" id="IPR018076">
    <property type="entry name" value="T2SS_GspF_dom"/>
</dbReference>
<dbReference type="Proteomes" id="UP000293519">
    <property type="component" value="Unassembled WGS sequence"/>
</dbReference>
<comment type="caution">
    <text evidence="8">The sequence shown here is derived from an EMBL/GenBank/DDBJ whole genome shotgun (WGS) entry which is preliminary data.</text>
</comment>
<dbReference type="OrthoDB" id="5185234at2"/>